<gene>
    <name evidence="1" type="primary">Acey_s0828.g2563</name>
    <name evidence="1" type="ORF">Y032_0828g2563</name>
</gene>
<dbReference type="EMBL" id="JARK01000428">
    <property type="protein sequence ID" value="EYC37088.1"/>
    <property type="molecule type" value="Genomic_DNA"/>
</dbReference>
<evidence type="ECO:0000313" key="1">
    <source>
        <dbReference type="EMBL" id="EYC37088.1"/>
    </source>
</evidence>
<name>A0A016WDN4_9BILA</name>
<dbReference type="Proteomes" id="UP000024635">
    <property type="component" value="Unassembled WGS sequence"/>
</dbReference>
<reference evidence="2" key="1">
    <citation type="journal article" date="2015" name="Nat. Genet.">
        <title>The genome and transcriptome of the zoonotic hookworm Ancylostoma ceylanicum identify infection-specific gene families.</title>
        <authorList>
            <person name="Schwarz E.M."/>
            <person name="Hu Y."/>
            <person name="Antoshechkin I."/>
            <person name="Miller M.M."/>
            <person name="Sternberg P.W."/>
            <person name="Aroian R.V."/>
        </authorList>
    </citation>
    <scope>NUCLEOTIDE SEQUENCE</scope>
    <source>
        <strain evidence="2">HY135</strain>
    </source>
</reference>
<comment type="caution">
    <text evidence="1">The sequence shown here is derived from an EMBL/GenBank/DDBJ whole genome shotgun (WGS) entry which is preliminary data.</text>
</comment>
<protein>
    <submittedName>
        <fullName evidence="1">Uncharacterized protein</fullName>
    </submittedName>
</protein>
<evidence type="ECO:0000313" key="2">
    <source>
        <dbReference type="Proteomes" id="UP000024635"/>
    </source>
</evidence>
<proteinExistence type="predicted"/>
<accession>A0A016WDN4</accession>
<sequence>MTAGYSYIVVERSKLFRTVCIRGGTLVPTPHGSPRATELLSVKQRRAIFEAFSLISPGFFMNDSLQPAF</sequence>
<keyword evidence="2" id="KW-1185">Reference proteome</keyword>
<dbReference type="AlphaFoldDB" id="A0A016WDN4"/>
<organism evidence="1 2">
    <name type="scientific">Ancylostoma ceylanicum</name>
    <dbReference type="NCBI Taxonomy" id="53326"/>
    <lineage>
        <taxon>Eukaryota</taxon>
        <taxon>Metazoa</taxon>
        <taxon>Ecdysozoa</taxon>
        <taxon>Nematoda</taxon>
        <taxon>Chromadorea</taxon>
        <taxon>Rhabditida</taxon>
        <taxon>Rhabditina</taxon>
        <taxon>Rhabditomorpha</taxon>
        <taxon>Strongyloidea</taxon>
        <taxon>Ancylostomatidae</taxon>
        <taxon>Ancylostomatinae</taxon>
        <taxon>Ancylostoma</taxon>
    </lineage>
</organism>